<feature type="domain" description="ABC transporter" evidence="7">
    <location>
        <begin position="320"/>
        <end position="538"/>
    </location>
</feature>
<keyword evidence="3 8" id="KW-0067">ATP-binding</keyword>
<dbReference type="PROSITE" id="PS50893">
    <property type="entry name" value="ABC_TRANSPORTER_2"/>
    <property type="match status" value="2"/>
</dbReference>
<dbReference type="InterPro" id="IPR027417">
    <property type="entry name" value="P-loop_NTPase"/>
</dbReference>
<feature type="compositionally biased region" description="Low complexity" evidence="6">
    <location>
        <begin position="546"/>
        <end position="563"/>
    </location>
</feature>
<dbReference type="EMBL" id="VDCH01000001">
    <property type="protein sequence ID" value="TNJ40406.1"/>
    <property type="molecule type" value="Genomic_DNA"/>
</dbReference>
<dbReference type="Gene3D" id="1.10.287.380">
    <property type="entry name" value="Valyl-tRNA synthetase, C-terminal domain"/>
    <property type="match status" value="1"/>
</dbReference>
<dbReference type="Pfam" id="PF12848">
    <property type="entry name" value="ABC_tran_Xtn"/>
    <property type="match status" value="1"/>
</dbReference>
<keyword evidence="2" id="KW-0547">Nucleotide-binding</keyword>
<gene>
    <name evidence="8" type="ORF">FGF66_01250</name>
</gene>
<feature type="region of interest" description="Disordered" evidence="6">
    <location>
        <begin position="543"/>
        <end position="573"/>
    </location>
</feature>
<dbReference type="AlphaFoldDB" id="A0A5C4SAE0"/>
<dbReference type="CDD" id="cd03221">
    <property type="entry name" value="ABCF_EF-3"/>
    <property type="match status" value="2"/>
</dbReference>
<dbReference type="RefSeq" id="WP_139455876.1">
    <property type="nucleotide sequence ID" value="NZ_VDCH01000001.1"/>
</dbReference>
<dbReference type="InterPro" id="IPR003593">
    <property type="entry name" value="AAA+_ATPase"/>
</dbReference>
<evidence type="ECO:0000313" key="9">
    <source>
        <dbReference type="Proteomes" id="UP000308271"/>
    </source>
</evidence>
<protein>
    <submittedName>
        <fullName evidence="8">ABC-F family ATP-binding cassette domain-containing protein</fullName>
    </submittedName>
</protein>
<proteinExistence type="inferred from homology"/>
<evidence type="ECO:0000256" key="1">
    <source>
        <dbReference type="ARBA" id="ARBA00022737"/>
    </source>
</evidence>
<accession>A0A5C4SAE0</accession>
<dbReference type="FunFam" id="3.40.50.300:FF:000011">
    <property type="entry name" value="Putative ABC transporter ATP-binding component"/>
    <property type="match status" value="1"/>
</dbReference>
<evidence type="ECO:0000256" key="2">
    <source>
        <dbReference type="ARBA" id="ARBA00022741"/>
    </source>
</evidence>
<dbReference type="InterPro" id="IPR051309">
    <property type="entry name" value="ABCF_ATPase"/>
</dbReference>
<dbReference type="SMART" id="SM00382">
    <property type="entry name" value="AAA"/>
    <property type="match status" value="2"/>
</dbReference>
<sequence length="635" mass="70797">MVLLTVEGIGKTYGLKTLFEEVSFGIDDRDKVGIIGANGSGKSTLMKILAGSETPDTGRVMISREKRISYLPQDSPYDADDTVLEAVLKSGDKVMALICEYELTLQALEHAEGDQTELIEKMTHLSHELDVSGAWDLESNAKSVLGKLGLNDLTARMGELSGGQRKRVALAHALVVPSDALILDEPTNHLDADSVEWLENYIRRYAGAVILITHDRYFLDRVATRMIELDGHTALTYTGGYASYLVQKSAEEEQAVRDERKRNALAKQELEWMRTGAKARTTKQKARLQRAETLVYAPRKEKQQEMEIGFGAERLGNKIVEFHDVSKSYDSKTLLRSFDYLLEKGDRIGIIGPNGSGKTTLLEMIAGRVKPDSGRIEVGPTVRIGYYDQESRHLDDSKRVIEYIKEEAEQIKTKDGTLVSAAKMLERFLFAPSAQYNPIGNLSGGERRRLYLLRQLIGAPNVLLLDEPTNDLDIPTLRVLEDYLDTFPGCLVVVSHDRYFLDRTVEHIFAFEEGGIVRRYPGNYSVYLDIKAATAAEEQAAKKKPAPAVAKPAPTASKPASSPKQRKLNSNEKRELEQLEVAIAEAEERQEAINAELAAAGSDFEAVQRLGDELHKIQEKLNKDMERWSELAELA</sequence>
<evidence type="ECO:0000256" key="5">
    <source>
        <dbReference type="ARBA" id="ARBA00061478"/>
    </source>
</evidence>
<dbReference type="Proteomes" id="UP000308271">
    <property type="component" value="Unassembled WGS sequence"/>
</dbReference>
<dbReference type="Pfam" id="PF00005">
    <property type="entry name" value="ABC_tran"/>
    <property type="match status" value="2"/>
</dbReference>
<comment type="catalytic activity">
    <reaction evidence="4">
        <text>ATP + H2O = ADP + phosphate + H(+)</text>
        <dbReference type="Rhea" id="RHEA:13065"/>
        <dbReference type="ChEBI" id="CHEBI:15377"/>
        <dbReference type="ChEBI" id="CHEBI:15378"/>
        <dbReference type="ChEBI" id="CHEBI:30616"/>
        <dbReference type="ChEBI" id="CHEBI:43474"/>
        <dbReference type="ChEBI" id="CHEBI:456216"/>
    </reaction>
</comment>
<evidence type="ECO:0000313" key="8">
    <source>
        <dbReference type="EMBL" id="TNJ40406.1"/>
    </source>
</evidence>
<dbReference type="InterPro" id="IPR003439">
    <property type="entry name" value="ABC_transporter-like_ATP-bd"/>
</dbReference>
<organism evidence="8 9">
    <name type="scientific">Chlorobaculum thiosulfatiphilum</name>
    <name type="common">Chlorobium limicola f.sp. thiosulfatophilum</name>
    <dbReference type="NCBI Taxonomy" id="115852"/>
    <lineage>
        <taxon>Bacteria</taxon>
        <taxon>Pseudomonadati</taxon>
        <taxon>Chlorobiota</taxon>
        <taxon>Chlorobiia</taxon>
        <taxon>Chlorobiales</taxon>
        <taxon>Chlorobiaceae</taxon>
        <taxon>Chlorobaculum</taxon>
    </lineage>
</organism>
<comment type="caution">
    <text evidence="8">The sequence shown here is derived from an EMBL/GenBank/DDBJ whole genome shotgun (WGS) entry which is preliminary data.</text>
</comment>
<keyword evidence="9" id="KW-1185">Reference proteome</keyword>
<dbReference type="Pfam" id="PF16326">
    <property type="entry name" value="ABC_tran_CTD"/>
    <property type="match status" value="1"/>
</dbReference>
<feature type="domain" description="ABC transporter" evidence="7">
    <location>
        <begin position="4"/>
        <end position="256"/>
    </location>
</feature>
<dbReference type="PANTHER" id="PTHR42855:SF1">
    <property type="entry name" value="ABC TRANSPORTER DOMAIN-CONTAINING PROTEIN"/>
    <property type="match status" value="1"/>
</dbReference>
<dbReference type="GO" id="GO:0005524">
    <property type="term" value="F:ATP binding"/>
    <property type="evidence" value="ECO:0007669"/>
    <property type="project" value="UniProtKB-KW"/>
</dbReference>
<evidence type="ECO:0000259" key="7">
    <source>
        <dbReference type="PROSITE" id="PS50893"/>
    </source>
</evidence>
<reference evidence="8 9" key="1">
    <citation type="submission" date="2019-05" db="EMBL/GenBank/DDBJ databases">
        <title>Draft Whole-Genome sequence of the green sulfur bacterium Chlorobaculum thiosulfatiphilum DSM 249.</title>
        <authorList>
            <person name="Meyer T.E."/>
            <person name="Kyndt J.A."/>
        </authorList>
    </citation>
    <scope>NUCLEOTIDE SEQUENCE [LARGE SCALE GENOMIC DNA]</scope>
    <source>
        <strain evidence="8 9">DSM 249</strain>
    </source>
</reference>
<dbReference type="FunFam" id="3.40.50.300:FF:000309">
    <property type="entry name" value="ABC transporter ATP-binding protein"/>
    <property type="match status" value="1"/>
</dbReference>
<dbReference type="Gene3D" id="3.40.50.300">
    <property type="entry name" value="P-loop containing nucleotide triphosphate hydrolases"/>
    <property type="match status" value="2"/>
</dbReference>
<dbReference type="SUPFAM" id="SSF52540">
    <property type="entry name" value="P-loop containing nucleoside triphosphate hydrolases"/>
    <property type="match status" value="2"/>
</dbReference>
<dbReference type="InterPro" id="IPR037118">
    <property type="entry name" value="Val-tRNA_synth_C_sf"/>
</dbReference>
<dbReference type="InterPro" id="IPR032524">
    <property type="entry name" value="ABC_tran_C"/>
</dbReference>
<name>A0A5C4SAE0_CHLTI</name>
<dbReference type="OrthoDB" id="1521973at2"/>
<evidence type="ECO:0000256" key="3">
    <source>
        <dbReference type="ARBA" id="ARBA00022840"/>
    </source>
</evidence>
<dbReference type="GO" id="GO:0003677">
    <property type="term" value="F:DNA binding"/>
    <property type="evidence" value="ECO:0007669"/>
    <property type="project" value="InterPro"/>
</dbReference>
<dbReference type="PANTHER" id="PTHR42855">
    <property type="entry name" value="ABC TRANSPORTER ATP-BINDING SUBUNIT"/>
    <property type="match status" value="1"/>
</dbReference>
<evidence type="ECO:0000256" key="4">
    <source>
        <dbReference type="ARBA" id="ARBA00049360"/>
    </source>
</evidence>
<dbReference type="GO" id="GO:0016887">
    <property type="term" value="F:ATP hydrolysis activity"/>
    <property type="evidence" value="ECO:0007669"/>
    <property type="project" value="InterPro"/>
</dbReference>
<evidence type="ECO:0000256" key="6">
    <source>
        <dbReference type="SAM" id="MobiDB-lite"/>
    </source>
</evidence>
<dbReference type="InterPro" id="IPR032781">
    <property type="entry name" value="ABC_tran_Xtn"/>
</dbReference>
<comment type="similarity">
    <text evidence="5">Belongs to the ABC transporter superfamily. ABCF family. Uup subfamily.</text>
</comment>
<keyword evidence="1" id="KW-0677">Repeat</keyword>